<dbReference type="AlphaFoldDB" id="A0A8H5ZVJ2"/>
<keyword evidence="2" id="KW-1185">Reference proteome</keyword>
<evidence type="ECO:0000313" key="2">
    <source>
        <dbReference type="Proteomes" id="UP000541154"/>
    </source>
</evidence>
<protein>
    <submittedName>
        <fullName evidence="1">Uncharacterized protein</fullName>
    </submittedName>
</protein>
<proteinExistence type="predicted"/>
<accession>A0A8H5ZVJ2</accession>
<comment type="caution">
    <text evidence="1">The sequence shown here is derived from an EMBL/GenBank/DDBJ whole genome shotgun (WGS) entry which is preliminary data.</text>
</comment>
<dbReference type="EMBL" id="SPNV01001195">
    <property type="protein sequence ID" value="KAF5854698.1"/>
    <property type="molecule type" value="Genomic_DNA"/>
</dbReference>
<organism evidence="1 2">
    <name type="scientific">Petromyces alliaceus</name>
    <name type="common">Aspergillus alliaceus</name>
    <dbReference type="NCBI Taxonomy" id="209559"/>
    <lineage>
        <taxon>Eukaryota</taxon>
        <taxon>Fungi</taxon>
        <taxon>Dikarya</taxon>
        <taxon>Ascomycota</taxon>
        <taxon>Pezizomycotina</taxon>
        <taxon>Eurotiomycetes</taxon>
        <taxon>Eurotiomycetidae</taxon>
        <taxon>Eurotiales</taxon>
        <taxon>Aspergillaceae</taxon>
        <taxon>Aspergillus</taxon>
        <taxon>Aspergillus subgen. Circumdati</taxon>
    </lineage>
</organism>
<dbReference type="Proteomes" id="UP000541154">
    <property type="component" value="Unassembled WGS sequence"/>
</dbReference>
<sequence length="127" mass="13974">DYGVCTAAYAVTYTGAQKILATLSMSPLNEPVDLAYGNMCKKGDGITFRCIAPYPQIISSWRPAGPSYKDSDITAGGKDWHEAWSKGIVYSTMLNIRRLISGEKTVVAQWEDISPHEIDPLEIEMVS</sequence>
<name>A0A8H5ZVJ2_PETAA</name>
<gene>
    <name evidence="1" type="ORF">ETB97_001080</name>
</gene>
<reference evidence="1 2" key="1">
    <citation type="submission" date="2019-04" db="EMBL/GenBank/DDBJ databases">
        <title>Aspergillus burnettii sp. nov., novel species from soil in southeast Queensland.</title>
        <authorList>
            <person name="Gilchrist C.L.M."/>
            <person name="Pitt J.I."/>
            <person name="Lange L."/>
            <person name="Lacey H.J."/>
            <person name="Vuong D."/>
            <person name="Midgley D.J."/>
            <person name="Greenfield P."/>
            <person name="Bradbury M."/>
            <person name="Lacey E."/>
            <person name="Busk P.K."/>
            <person name="Pilgaard B."/>
            <person name="Chooi Y.H."/>
            <person name="Piggott A.M."/>
        </authorList>
    </citation>
    <scope>NUCLEOTIDE SEQUENCE [LARGE SCALE GENOMIC DNA]</scope>
    <source>
        <strain evidence="1 2">FRR 5400</strain>
    </source>
</reference>
<feature type="non-terminal residue" evidence="1">
    <location>
        <position position="127"/>
    </location>
</feature>
<evidence type="ECO:0000313" key="1">
    <source>
        <dbReference type="EMBL" id="KAF5854698.1"/>
    </source>
</evidence>
<feature type="non-terminal residue" evidence="1">
    <location>
        <position position="1"/>
    </location>
</feature>